<feature type="transmembrane region" description="Helical" evidence="2">
    <location>
        <begin position="24"/>
        <end position="41"/>
    </location>
</feature>
<name>A0AAD8LM39_ACIOX</name>
<proteinExistence type="predicted"/>
<sequence>MAPVIEAGFKYSAAGSTGLSQQPLVLVSFMVLMVLIVMLFYCSSCGWQSFQFCDDREDVERGASKLIKVTKLENLDFVVVRCNPEGGEILKDEKGKPHLENTTQVSTLSSRVEEERNPNGVTSSLDTDKAMLGVSHPKKCSSSVKTDDMQFPKGLHTGDINSEPLKNPPEIFKSPQQKEPFYETVTEVERLLRNSSVKKLEGPGVILVMQNLSMHEPSFLPSLLATQPGDRETGPIPENKHKNSDILADTLDPALENIKFQQIEGHIYETANDVKEASSQSLHSSLTLSYRHSDASLQPDSSCLWVNDESEDPTYQTVEELETECSSPTLLETLQPEPDSTGANQHKLVLTTDAVLEEIFEEGEVLAKLNAVYARVSRKSKALSTAEEVHLESSNQEPHNDDLPPPPLPEKRFGIDQSSESKILGKEVTIENQTTSQPETVSPQ</sequence>
<keyword evidence="2" id="KW-0812">Transmembrane</keyword>
<evidence type="ECO:0000256" key="2">
    <source>
        <dbReference type="SAM" id="Phobius"/>
    </source>
</evidence>
<evidence type="ECO:0000313" key="3">
    <source>
        <dbReference type="EMBL" id="KAK1171385.1"/>
    </source>
</evidence>
<dbReference type="AlphaFoldDB" id="A0AAD8LM39"/>
<reference evidence="3" key="1">
    <citation type="submission" date="2022-02" db="EMBL/GenBank/DDBJ databases">
        <title>Atlantic sturgeon de novo genome assembly.</title>
        <authorList>
            <person name="Stock M."/>
            <person name="Klopp C."/>
            <person name="Guiguen Y."/>
            <person name="Cabau C."/>
            <person name="Parinello H."/>
            <person name="Santidrian Yebra-Pimentel E."/>
            <person name="Kuhl H."/>
            <person name="Dirks R.P."/>
            <person name="Guessner J."/>
            <person name="Wuertz S."/>
            <person name="Du K."/>
            <person name="Schartl M."/>
        </authorList>
    </citation>
    <scope>NUCLEOTIDE SEQUENCE</scope>
    <source>
        <strain evidence="3">STURGEONOMICS-FGT-2020</strain>
        <tissue evidence="3">Whole blood</tissue>
    </source>
</reference>
<organism evidence="3 4">
    <name type="scientific">Acipenser oxyrinchus oxyrinchus</name>
    <dbReference type="NCBI Taxonomy" id="40147"/>
    <lineage>
        <taxon>Eukaryota</taxon>
        <taxon>Metazoa</taxon>
        <taxon>Chordata</taxon>
        <taxon>Craniata</taxon>
        <taxon>Vertebrata</taxon>
        <taxon>Euteleostomi</taxon>
        <taxon>Actinopterygii</taxon>
        <taxon>Chondrostei</taxon>
        <taxon>Acipenseriformes</taxon>
        <taxon>Acipenseridae</taxon>
        <taxon>Acipenser</taxon>
    </lineage>
</organism>
<feature type="region of interest" description="Disordered" evidence="1">
    <location>
        <begin position="92"/>
        <end position="127"/>
    </location>
</feature>
<feature type="compositionally biased region" description="Polar residues" evidence="1">
    <location>
        <begin position="430"/>
        <end position="444"/>
    </location>
</feature>
<keyword evidence="4" id="KW-1185">Reference proteome</keyword>
<keyword evidence="2" id="KW-1133">Transmembrane helix</keyword>
<gene>
    <name evidence="3" type="ORF">AOXY_G6183</name>
</gene>
<comment type="caution">
    <text evidence="3">The sequence shown here is derived from an EMBL/GenBank/DDBJ whole genome shotgun (WGS) entry which is preliminary data.</text>
</comment>
<accession>A0AAD8LM39</accession>
<dbReference type="EMBL" id="JAGXEW010000005">
    <property type="protein sequence ID" value="KAK1171385.1"/>
    <property type="molecule type" value="Genomic_DNA"/>
</dbReference>
<protein>
    <submittedName>
        <fullName evidence="3">Uncharacterized protein</fullName>
    </submittedName>
</protein>
<keyword evidence="2" id="KW-0472">Membrane</keyword>
<feature type="compositionally biased region" description="Polar residues" evidence="1">
    <location>
        <begin position="100"/>
        <end position="110"/>
    </location>
</feature>
<evidence type="ECO:0000256" key="1">
    <source>
        <dbReference type="SAM" id="MobiDB-lite"/>
    </source>
</evidence>
<evidence type="ECO:0000313" key="4">
    <source>
        <dbReference type="Proteomes" id="UP001230051"/>
    </source>
</evidence>
<feature type="region of interest" description="Disordered" evidence="1">
    <location>
        <begin position="387"/>
        <end position="444"/>
    </location>
</feature>
<dbReference type="Proteomes" id="UP001230051">
    <property type="component" value="Unassembled WGS sequence"/>
</dbReference>